<dbReference type="GO" id="GO:0005886">
    <property type="term" value="C:plasma membrane"/>
    <property type="evidence" value="ECO:0007669"/>
    <property type="project" value="UniProtKB-SubCell"/>
</dbReference>
<accession>A0A1T4KGH2</accession>
<sequence length="395" mass="43738">MKSLALRRFFILYFILSVTNNLVHPITPSYIQILNLPDYMFGVLYAAMALTNFLFSPFWGRISDRKGRVYVAFISILGYAIGQAGFGMARNPEIILSFRLLSGIFAGGFTVSALAYIADISEGTDRTKYLSYYAAFTTMAASIGFLVGGLIGDINIFLVFLVQVIALVLLGFGFKTLLPESLTEENRVTEKLTLGDRFKIFSWKDSKDFMTPAILLFLLSVMIASFGTAGYDNAFNFYIKADLGFKPSYNGIIKAVTGLIGLTANFTLNVWIIKHFNERKAIICIFLLAAFSIGIVVMVGAPIWFIVANIGFYLFNAMYIPIQQGLMTRGQKHKYGVLSGLFSSAKALGMILGALFAGFVYEYGSKLPFYSAGVAFLLAGVISYINYKQYKKIGY</sequence>
<comment type="subcellular location">
    <subcellularLocation>
        <location evidence="1">Cell membrane</location>
        <topology evidence="1">Multi-pass membrane protein</topology>
    </subcellularLocation>
</comment>
<keyword evidence="6 7" id="KW-0472">Membrane</keyword>
<feature type="transmembrane region" description="Helical" evidence="7">
    <location>
        <begin position="303"/>
        <end position="322"/>
    </location>
</feature>
<feature type="transmembrane region" description="Helical" evidence="7">
    <location>
        <begin position="367"/>
        <end position="387"/>
    </location>
</feature>
<dbReference type="SUPFAM" id="SSF103473">
    <property type="entry name" value="MFS general substrate transporter"/>
    <property type="match status" value="1"/>
</dbReference>
<feature type="transmembrane region" description="Helical" evidence="7">
    <location>
        <begin position="334"/>
        <end position="361"/>
    </location>
</feature>
<name>A0A1T4KGH2_9FUSO</name>
<feature type="transmembrane region" description="Helical" evidence="7">
    <location>
        <begin position="9"/>
        <end position="27"/>
    </location>
</feature>
<dbReference type="STRING" id="180163.SAMN02745174_00417"/>
<keyword evidence="5 7" id="KW-1133">Transmembrane helix</keyword>
<evidence type="ECO:0000256" key="1">
    <source>
        <dbReference type="ARBA" id="ARBA00004651"/>
    </source>
</evidence>
<dbReference type="InterPro" id="IPR011701">
    <property type="entry name" value="MFS"/>
</dbReference>
<evidence type="ECO:0000313" key="10">
    <source>
        <dbReference type="Proteomes" id="UP000191153"/>
    </source>
</evidence>
<dbReference type="Pfam" id="PF07690">
    <property type="entry name" value="MFS_1"/>
    <property type="match status" value="1"/>
</dbReference>
<feature type="transmembrane region" description="Helical" evidence="7">
    <location>
        <begin position="157"/>
        <end position="178"/>
    </location>
</feature>
<dbReference type="EMBL" id="FUWX01000005">
    <property type="protein sequence ID" value="SJZ41501.1"/>
    <property type="molecule type" value="Genomic_DNA"/>
</dbReference>
<dbReference type="InterPro" id="IPR036259">
    <property type="entry name" value="MFS_trans_sf"/>
</dbReference>
<proteinExistence type="predicted"/>
<evidence type="ECO:0000256" key="4">
    <source>
        <dbReference type="ARBA" id="ARBA00022692"/>
    </source>
</evidence>
<keyword evidence="2" id="KW-0813">Transport</keyword>
<dbReference type="CDD" id="cd17325">
    <property type="entry name" value="MFS_MdtG_SLC18_like"/>
    <property type="match status" value="1"/>
</dbReference>
<evidence type="ECO:0000256" key="7">
    <source>
        <dbReference type="SAM" id="Phobius"/>
    </source>
</evidence>
<gene>
    <name evidence="9" type="ORF">SAMN02745174_00417</name>
</gene>
<dbReference type="Gene3D" id="1.20.1250.20">
    <property type="entry name" value="MFS general substrate transporter like domains"/>
    <property type="match status" value="1"/>
</dbReference>
<keyword evidence="4 7" id="KW-0812">Transmembrane</keyword>
<feature type="transmembrane region" description="Helical" evidence="7">
    <location>
        <begin position="130"/>
        <end position="151"/>
    </location>
</feature>
<dbReference type="PROSITE" id="PS50850">
    <property type="entry name" value="MFS"/>
    <property type="match status" value="1"/>
</dbReference>
<dbReference type="InterPro" id="IPR020846">
    <property type="entry name" value="MFS_dom"/>
</dbReference>
<dbReference type="OrthoDB" id="85643at2"/>
<evidence type="ECO:0000256" key="2">
    <source>
        <dbReference type="ARBA" id="ARBA00022448"/>
    </source>
</evidence>
<keyword evidence="3" id="KW-1003">Cell membrane</keyword>
<feature type="transmembrane region" description="Helical" evidence="7">
    <location>
        <begin position="94"/>
        <end position="118"/>
    </location>
</feature>
<feature type="transmembrane region" description="Helical" evidence="7">
    <location>
        <begin position="39"/>
        <end position="58"/>
    </location>
</feature>
<dbReference type="Proteomes" id="UP000191153">
    <property type="component" value="Unassembled WGS sequence"/>
</dbReference>
<dbReference type="GO" id="GO:0022857">
    <property type="term" value="F:transmembrane transporter activity"/>
    <property type="evidence" value="ECO:0007669"/>
    <property type="project" value="InterPro"/>
</dbReference>
<organism evidence="9 10">
    <name type="scientific">Cetobacterium ceti</name>
    <dbReference type="NCBI Taxonomy" id="180163"/>
    <lineage>
        <taxon>Bacteria</taxon>
        <taxon>Fusobacteriati</taxon>
        <taxon>Fusobacteriota</taxon>
        <taxon>Fusobacteriia</taxon>
        <taxon>Fusobacteriales</taxon>
        <taxon>Fusobacteriaceae</taxon>
        <taxon>Cetobacterium</taxon>
    </lineage>
</organism>
<feature type="transmembrane region" description="Helical" evidence="7">
    <location>
        <begin position="209"/>
        <end position="231"/>
    </location>
</feature>
<dbReference type="PANTHER" id="PTHR43414:SF6">
    <property type="entry name" value="MULTIDRUG RESISTANCE PROTEIN MDTG"/>
    <property type="match status" value="1"/>
</dbReference>
<reference evidence="9 10" key="1">
    <citation type="submission" date="2017-02" db="EMBL/GenBank/DDBJ databases">
        <authorList>
            <person name="Peterson S.W."/>
        </authorList>
    </citation>
    <scope>NUCLEOTIDE SEQUENCE [LARGE SCALE GENOMIC DNA]</scope>
    <source>
        <strain evidence="9 10">ATCC 700028</strain>
    </source>
</reference>
<feature type="domain" description="Major facilitator superfamily (MFS) profile" evidence="8">
    <location>
        <begin position="5"/>
        <end position="391"/>
    </location>
</feature>
<dbReference type="RefSeq" id="WP_078692962.1">
    <property type="nucleotide sequence ID" value="NZ_FUWX01000005.1"/>
</dbReference>
<dbReference type="AlphaFoldDB" id="A0A1T4KGH2"/>
<keyword evidence="10" id="KW-1185">Reference proteome</keyword>
<evidence type="ECO:0000256" key="6">
    <source>
        <dbReference type="ARBA" id="ARBA00023136"/>
    </source>
</evidence>
<feature type="transmembrane region" description="Helical" evidence="7">
    <location>
        <begin position="70"/>
        <end position="88"/>
    </location>
</feature>
<dbReference type="PANTHER" id="PTHR43414">
    <property type="entry name" value="MULTIDRUG RESISTANCE PROTEIN MDTG"/>
    <property type="match status" value="1"/>
</dbReference>
<evidence type="ECO:0000256" key="3">
    <source>
        <dbReference type="ARBA" id="ARBA00022475"/>
    </source>
</evidence>
<evidence type="ECO:0000256" key="5">
    <source>
        <dbReference type="ARBA" id="ARBA00022989"/>
    </source>
</evidence>
<feature type="transmembrane region" description="Helical" evidence="7">
    <location>
        <begin position="280"/>
        <end position="297"/>
    </location>
</feature>
<evidence type="ECO:0000313" key="9">
    <source>
        <dbReference type="EMBL" id="SJZ41501.1"/>
    </source>
</evidence>
<protein>
    <submittedName>
        <fullName evidence="9">MFS transporter, DHA1 family, multidrug resistance protein</fullName>
    </submittedName>
</protein>
<feature type="transmembrane region" description="Helical" evidence="7">
    <location>
        <begin position="251"/>
        <end position="273"/>
    </location>
</feature>
<evidence type="ECO:0000259" key="8">
    <source>
        <dbReference type="PROSITE" id="PS50850"/>
    </source>
</evidence>